<reference evidence="2 3" key="1">
    <citation type="journal article" date="2018" name="Sci. Rep.">
        <title>Comparative genomics provides insights into the lifestyle and reveals functional heterogeneity of dark septate endophytic fungi.</title>
        <authorList>
            <person name="Knapp D.G."/>
            <person name="Nemeth J.B."/>
            <person name="Barry K."/>
            <person name="Hainaut M."/>
            <person name="Henrissat B."/>
            <person name="Johnson J."/>
            <person name="Kuo A."/>
            <person name="Lim J.H.P."/>
            <person name="Lipzen A."/>
            <person name="Nolan M."/>
            <person name="Ohm R.A."/>
            <person name="Tamas L."/>
            <person name="Grigoriev I.V."/>
            <person name="Spatafora J.W."/>
            <person name="Nagy L.G."/>
            <person name="Kovacs G.M."/>
        </authorList>
    </citation>
    <scope>NUCLEOTIDE SEQUENCE [LARGE SCALE GENOMIC DNA]</scope>
    <source>
        <strain evidence="2 3">DSE2036</strain>
    </source>
</reference>
<feature type="signal peptide" evidence="1">
    <location>
        <begin position="1"/>
        <end position="16"/>
    </location>
</feature>
<proteinExistence type="predicted"/>
<gene>
    <name evidence="2" type="ORF">DM02DRAFT_149856</name>
</gene>
<dbReference type="Proteomes" id="UP000244855">
    <property type="component" value="Unassembled WGS sequence"/>
</dbReference>
<accession>A0A2V1DDX5</accession>
<dbReference type="AlphaFoldDB" id="A0A2V1DDX5"/>
<name>A0A2V1DDX5_9PLEO</name>
<keyword evidence="3" id="KW-1185">Reference proteome</keyword>
<keyword evidence="1" id="KW-0732">Signal</keyword>
<sequence>MPFSVGALLFAVSCAAQNVCFPRLARSVGRVADTQSLMSPISCFSCRSGHCALSMHHICYRLNGPIKGASGFRWTVCGLFLLIQTPYHDEPFSMMDLRGASLPL</sequence>
<evidence type="ECO:0000313" key="3">
    <source>
        <dbReference type="Proteomes" id="UP000244855"/>
    </source>
</evidence>
<evidence type="ECO:0000256" key="1">
    <source>
        <dbReference type="SAM" id="SignalP"/>
    </source>
</evidence>
<evidence type="ECO:0008006" key="4">
    <source>
        <dbReference type="Google" id="ProtNLM"/>
    </source>
</evidence>
<feature type="chain" id="PRO_5015930148" description="Secreted protein" evidence="1">
    <location>
        <begin position="17"/>
        <end position="104"/>
    </location>
</feature>
<evidence type="ECO:0000313" key="2">
    <source>
        <dbReference type="EMBL" id="PVH95379.1"/>
    </source>
</evidence>
<protein>
    <recommendedName>
        <fullName evidence="4">Secreted protein</fullName>
    </recommendedName>
</protein>
<dbReference type="EMBL" id="KZ805498">
    <property type="protein sequence ID" value="PVH95379.1"/>
    <property type="molecule type" value="Genomic_DNA"/>
</dbReference>
<organism evidence="2 3">
    <name type="scientific">Periconia macrospinosa</name>
    <dbReference type="NCBI Taxonomy" id="97972"/>
    <lineage>
        <taxon>Eukaryota</taxon>
        <taxon>Fungi</taxon>
        <taxon>Dikarya</taxon>
        <taxon>Ascomycota</taxon>
        <taxon>Pezizomycotina</taxon>
        <taxon>Dothideomycetes</taxon>
        <taxon>Pleosporomycetidae</taxon>
        <taxon>Pleosporales</taxon>
        <taxon>Massarineae</taxon>
        <taxon>Periconiaceae</taxon>
        <taxon>Periconia</taxon>
    </lineage>
</organism>